<dbReference type="PROSITE" id="PS50848">
    <property type="entry name" value="START"/>
    <property type="match status" value="1"/>
</dbReference>
<dbReference type="InterPro" id="IPR023393">
    <property type="entry name" value="START-like_dom_sf"/>
</dbReference>
<proteinExistence type="predicted"/>
<feature type="region of interest" description="Disordered" evidence="2">
    <location>
        <begin position="402"/>
        <end position="443"/>
    </location>
</feature>
<dbReference type="SUPFAM" id="SSF55961">
    <property type="entry name" value="Bet v1-like"/>
    <property type="match status" value="3"/>
</dbReference>
<feature type="region of interest" description="Disordered" evidence="2">
    <location>
        <begin position="1133"/>
        <end position="1155"/>
    </location>
</feature>
<feature type="region of interest" description="Disordered" evidence="2">
    <location>
        <begin position="1891"/>
        <end position="1912"/>
    </location>
</feature>
<dbReference type="InterPro" id="IPR002913">
    <property type="entry name" value="START_lipid-bd_dom"/>
</dbReference>
<feature type="region of interest" description="Disordered" evidence="2">
    <location>
        <begin position="1068"/>
        <end position="1095"/>
    </location>
</feature>
<feature type="region of interest" description="Disordered" evidence="2">
    <location>
        <begin position="938"/>
        <end position="964"/>
    </location>
</feature>
<evidence type="ECO:0000256" key="3">
    <source>
        <dbReference type="SAM" id="Phobius"/>
    </source>
</evidence>
<feature type="region of interest" description="Disordered" evidence="2">
    <location>
        <begin position="1484"/>
        <end position="1524"/>
    </location>
</feature>
<feature type="region of interest" description="Disordered" evidence="2">
    <location>
        <begin position="1650"/>
        <end position="1670"/>
    </location>
</feature>
<feature type="transmembrane region" description="Helical" evidence="3">
    <location>
        <begin position="1981"/>
        <end position="2004"/>
    </location>
</feature>
<feature type="compositionally biased region" description="Low complexity" evidence="2">
    <location>
        <begin position="520"/>
        <end position="561"/>
    </location>
</feature>
<feature type="compositionally biased region" description="Low complexity" evidence="2">
    <location>
        <begin position="1582"/>
        <end position="1597"/>
    </location>
</feature>
<feature type="compositionally biased region" description="Low complexity" evidence="2">
    <location>
        <begin position="938"/>
        <end position="954"/>
    </location>
</feature>
<sequence length="2065" mass="212979">MAQSHSYTGTNQAYSAALSSALAHLGQLLANPHSRSWKPLAPPAPGPSSASSSASAAASASLSARRASTSTSTSTSTPTLDLSSSAAKGKAKWGALQGDAADPGDDHDLVNGLGPLDPSHVRLHRKADKDRGADIVRAVAEVPCDPDRLDLDALRALLATPEIRSHWDKLVDSASTLSLLDPLTRILKTDYRLGWPASPRDTITISRTFPSPDGSGPPLLIDLATSLPRAADEPAFLRPAPPFVRANVDLMAWCFQVVPPPVSSTVGGAPSPGLGLGPGSALSAPSPSTSPSGPSSAFPSHSHTHPPLPRLRITLFWQWHLRLSNPLGPTPAPHLAHIPALVACLVAHLRAGGAAGGGGGGAGALPLLSGWGRGVEINRDEWDVGGEMRCVEYAVVPTAGASSTTRRAGGGGAEKVQQREEEEEEEQPEEEEEEEGDDEDDATAVGANLQGLDELARRKQRRRLVRSVELSLPPLGVLLPPPEGADPAPSADAQGGDGWDVRVVLTPLGGGGGGSGGGASSSAADAPPASSLSAAAPPPYTLTLSASPSPTSSPSHSRTPSRLTLRLTHAPLASPSALVRVSLTVQRLAGARGAVRVNGERVEVRRVEPRDVAGWKTAGAGAAGWEPQGMGIARTEHDDRASVRTAASAGEDDPAGPGASAVSAAAAGPGPHSAGDDPPVAAVVASPASAQIAALLRRSYIYFLSLLQEPPAKWRHVSDSQGVSVTQLLSPDPTLTIYRAEAVFVGVGVWDVFAAVVTPGVRKTWDKSVEECSLVAEEGSAGVGVGELSEVWWERRKGQWPVAPRDSVLLRTAYKSPTTVHIFSSSTDDTTLFPSIPPPAQGTIRAQVDLYGWSIEALSPTTTQITLLDQSDPKGWSTKSSWTPQALVQAVAGVRDYAIKRGAPPVVTRLGGAGVRKTAEEYDPDRAALRVEYALPPSALSPSSASTSTASSSSPSPPDDPSQTIECEIRCDATVWAGASGLDVVVDPPPSSVTALARHRLSSAGGGLWLTIEHPPALVRSEGRVAVTVRRAGAGAPAGSVTVNGARVKTDVEVLDDDKVRRLEKQKRVKAPPVPLDQYDTLGPRSAGGVQPNVPGLAQAAGKLASGSGAAKEGAAATADKDAAAATKAGSVDGAHAGDVNTSDEAGARASSEASANATASEHVAAVDFAVTPKAPLDPPACALEALAWLQTFHAEQGPELTDPAPGWAIVSERGGTVVRKKVLPRVSDTFPVYRGDKIVQGLTADEIAAVVTSAGCRKAWDERVESATPLASFGHGVTTCAIATKPAFPFKGRIFHVATVNAAVKVPSASSGASTSTVLFVASASYTPSGSGGAAFDPAKVNPSSLLAGQVLLEGWILETLDPYTSSVLAIPSTRCTYVACVDQKGAVPLALNGVLNANLAKSISAVEHLGKTRGPLPRVWAPSAGLQIEGPLSDDSDTVDFVWRLSPATQAGGGGASAASQVVAADFDAGEGAFRALFRVGGKQQPDSAPAEEEAPPTRPSSGVRKASSLGGAGKGKAPPLLSPSLPVGASLLKSELPRSASLNLGSVAPPVLHKPTTHSELSHKTSRSSLRSKSPPAGPSTTTATAGSTASSAPKNGLSTATAAVDVLDPSAHDLVVAELVVDLKQYPHGYSVSASSQLVAPTADEPLSLDALPPRSLAPPSTSSPSAIPTQIPLRCVAHDAPLPPILTASLDAWKRANHLVRVLVPTGAITHPIQDPLRSAEDKSRASAPPEWYRLLNDDGALVEIKVVALPAPSAASERERALKAKQRGASSAQPAADGAADAGAATTGAAAKVTGQAAKSVVFNGDKVVVLSQKESKAVLARFEDDELPLQGAKISRVPPPKRRKASVAPDVEPNRPAPELLPVEFRQPLAVAVRLLQPKPVTPVDDDFEFPDPKSPGNVTPAVEEARSPVLGSKATLGGVAHRRDTASSDSAPAVGPLSGLLGTYSRLGSTIMATTVDVTETSPTGVVAVRRTFTLSFVLVVAIISFLLGSLLRSLLTPADYIIYRPESASQHAEIEHALLAAVDPHRRWRTAKRLFELRTGWSGSSWDVIVAAVRRE</sequence>
<dbReference type="STRING" id="5288.A0A5C5G1U9"/>
<keyword evidence="3" id="KW-0472">Membrane</keyword>
<feature type="compositionally biased region" description="Acidic residues" evidence="2">
    <location>
        <begin position="420"/>
        <end position="442"/>
    </location>
</feature>
<name>A0A5C5G1U9_9BASI</name>
<feature type="region of interest" description="Disordered" evidence="2">
    <location>
        <begin position="1761"/>
        <end position="1782"/>
    </location>
</feature>
<evidence type="ECO:0000313" key="6">
    <source>
        <dbReference type="Proteomes" id="UP000311382"/>
    </source>
</evidence>
<accession>A0A5C5G1U9</accession>
<keyword evidence="3" id="KW-0812">Transmembrane</keyword>
<feature type="domain" description="START" evidence="4">
    <location>
        <begin position="714"/>
        <end position="890"/>
    </location>
</feature>
<evidence type="ECO:0000259" key="4">
    <source>
        <dbReference type="PROSITE" id="PS50848"/>
    </source>
</evidence>
<dbReference type="CDD" id="cd00177">
    <property type="entry name" value="START"/>
    <property type="match status" value="1"/>
</dbReference>
<keyword evidence="3" id="KW-1133">Transmembrane helix</keyword>
<feature type="region of interest" description="Disordered" evidence="2">
    <location>
        <begin position="1548"/>
        <end position="1599"/>
    </location>
</feature>
<reference evidence="5 6" key="1">
    <citation type="submission" date="2019-03" db="EMBL/GenBank/DDBJ databases">
        <title>Rhodosporidium diobovatum UCD-FST 08-225 genome sequencing, assembly, and annotation.</title>
        <authorList>
            <person name="Fakankun I.U."/>
            <person name="Fristensky B."/>
            <person name="Levin D.B."/>
        </authorList>
    </citation>
    <scope>NUCLEOTIDE SEQUENCE [LARGE SCALE GENOMIC DNA]</scope>
    <source>
        <strain evidence="5 6">UCD-FST 08-225</strain>
    </source>
</reference>
<dbReference type="OrthoDB" id="196858at2759"/>
<dbReference type="EMBL" id="SOZI01000034">
    <property type="protein sequence ID" value="TNY21931.1"/>
    <property type="molecule type" value="Genomic_DNA"/>
</dbReference>
<feature type="compositionally biased region" description="Low complexity" evidence="2">
    <location>
        <begin position="266"/>
        <end position="300"/>
    </location>
</feature>
<feature type="compositionally biased region" description="Low complexity" evidence="2">
    <location>
        <begin position="1143"/>
        <end position="1155"/>
    </location>
</feature>
<evidence type="ECO:0000256" key="1">
    <source>
        <dbReference type="PROSITE-ProRule" id="PRU00182"/>
    </source>
</evidence>
<organism evidence="5 6">
    <name type="scientific">Rhodotorula diobovata</name>
    <dbReference type="NCBI Taxonomy" id="5288"/>
    <lineage>
        <taxon>Eukaryota</taxon>
        <taxon>Fungi</taxon>
        <taxon>Dikarya</taxon>
        <taxon>Basidiomycota</taxon>
        <taxon>Pucciniomycotina</taxon>
        <taxon>Microbotryomycetes</taxon>
        <taxon>Sporidiobolales</taxon>
        <taxon>Sporidiobolaceae</taxon>
        <taxon>Rhodotorula</taxon>
    </lineage>
</organism>
<dbReference type="Pfam" id="PF01852">
    <property type="entry name" value="START"/>
    <property type="match status" value="1"/>
</dbReference>
<evidence type="ECO:0000256" key="2">
    <source>
        <dbReference type="SAM" id="MobiDB-lite"/>
    </source>
</evidence>
<dbReference type="InterPro" id="IPR051213">
    <property type="entry name" value="START_lipid_transfer"/>
</dbReference>
<dbReference type="PROSITE" id="PS50889">
    <property type="entry name" value="S4"/>
    <property type="match status" value="1"/>
</dbReference>
<feature type="region of interest" description="Disordered" evidence="2">
    <location>
        <begin position="1839"/>
        <end position="1862"/>
    </location>
</feature>
<dbReference type="PANTHER" id="PTHR19308">
    <property type="entry name" value="PHOSPHATIDYLCHOLINE TRANSFER PROTEIN"/>
    <property type="match status" value="1"/>
</dbReference>
<keyword evidence="6" id="KW-1185">Reference proteome</keyword>
<evidence type="ECO:0000313" key="5">
    <source>
        <dbReference type="EMBL" id="TNY21931.1"/>
    </source>
</evidence>
<feature type="compositionally biased region" description="Gly residues" evidence="2">
    <location>
        <begin position="508"/>
        <end position="519"/>
    </location>
</feature>
<protein>
    <recommendedName>
        <fullName evidence="4">START domain-containing protein</fullName>
    </recommendedName>
</protein>
<feature type="region of interest" description="Disordered" evidence="2">
    <location>
        <begin position="266"/>
        <end position="305"/>
    </location>
</feature>
<feature type="compositionally biased region" description="Low complexity" evidence="2">
    <location>
        <begin position="1508"/>
        <end position="1522"/>
    </location>
</feature>
<gene>
    <name evidence="5" type="ORF">DMC30DRAFT_434742</name>
</gene>
<comment type="caution">
    <text evidence="5">The sequence shown here is derived from an EMBL/GenBank/DDBJ whole genome shotgun (WGS) entry which is preliminary data.</text>
</comment>
<dbReference type="GO" id="GO:0008289">
    <property type="term" value="F:lipid binding"/>
    <property type="evidence" value="ECO:0007669"/>
    <property type="project" value="InterPro"/>
</dbReference>
<keyword evidence="1" id="KW-0694">RNA-binding</keyword>
<feature type="region of interest" description="Disordered" evidence="2">
    <location>
        <begin position="34"/>
        <end position="118"/>
    </location>
</feature>
<feature type="compositionally biased region" description="Low complexity" evidence="2">
    <location>
        <begin position="655"/>
        <end position="678"/>
    </location>
</feature>
<feature type="region of interest" description="Disordered" evidence="2">
    <location>
        <begin position="474"/>
        <end position="561"/>
    </location>
</feature>
<dbReference type="Gene3D" id="3.30.530.20">
    <property type="match status" value="3"/>
</dbReference>
<dbReference type="PANTHER" id="PTHR19308:SF54">
    <property type="entry name" value="START DOMAIN-CONTAINING PROTEIN"/>
    <property type="match status" value="1"/>
</dbReference>
<dbReference type="Proteomes" id="UP000311382">
    <property type="component" value="Unassembled WGS sequence"/>
</dbReference>
<dbReference type="GO" id="GO:0005737">
    <property type="term" value="C:cytoplasm"/>
    <property type="evidence" value="ECO:0007669"/>
    <property type="project" value="UniProtKB-ARBA"/>
</dbReference>
<dbReference type="GO" id="GO:0003723">
    <property type="term" value="F:RNA binding"/>
    <property type="evidence" value="ECO:0007669"/>
    <property type="project" value="UniProtKB-KW"/>
</dbReference>
<feature type="compositionally biased region" description="Low complexity" evidence="2">
    <location>
        <begin position="47"/>
        <end position="98"/>
    </location>
</feature>
<feature type="region of interest" description="Disordered" evidence="2">
    <location>
        <begin position="637"/>
        <end position="678"/>
    </location>
</feature>